<gene>
    <name evidence="2" type="ORF">M5K25_026935</name>
</gene>
<dbReference type="EMBL" id="JANQDX010000019">
    <property type="protein sequence ID" value="KAL0904785.1"/>
    <property type="molecule type" value="Genomic_DNA"/>
</dbReference>
<evidence type="ECO:0000313" key="2">
    <source>
        <dbReference type="EMBL" id="KAL0904785.1"/>
    </source>
</evidence>
<dbReference type="AlphaFoldDB" id="A0ABD0TYQ1"/>
<comment type="caution">
    <text evidence="2">The sequence shown here is derived from an EMBL/GenBank/DDBJ whole genome shotgun (WGS) entry which is preliminary data.</text>
</comment>
<dbReference type="Proteomes" id="UP001552299">
    <property type="component" value="Unassembled WGS sequence"/>
</dbReference>
<keyword evidence="3" id="KW-1185">Reference proteome</keyword>
<evidence type="ECO:0000313" key="3">
    <source>
        <dbReference type="Proteomes" id="UP001552299"/>
    </source>
</evidence>
<evidence type="ECO:0000256" key="1">
    <source>
        <dbReference type="SAM" id="MobiDB-lite"/>
    </source>
</evidence>
<reference evidence="2 3" key="1">
    <citation type="journal article" date="2024" name="Plant Biotechnol. J.">
        <title>Dendrobium thyrsiflorum genome and its molecular insights into genes involved in important horticultural traits.</title>
        <authorList>
            <person name="Chen B."/>
            <person name="Wang J.Y."/>
            <person name="Zheng P.J."/>
            <person name="Li K.L."/>
            <person name="Liang Y.M."/>
            <person name="Chen X.F."/>
            <person name="Zhang C."/>
            <person name="Zhao X."/>
            <person name="He X."/>
            <person name="Zhang G.Q."/>
            <person name="Liu Z.J."/>
            <person name="Xu Q."/>
        </authorList>
    </citation>
    <scope>NUCLEOTIDE SEQUENCE [LARGE SCALE GENOMIC DNA]</scope>
    <source>
        <strain evidence="2">GZMU011</strain>
    </source>
</reference>
<name>A0ABD0TYQ1_DENTH</name>
<accession>A0ABD0TYQ1</accession>
<protein>
    <submittedName>
        <fullName evidence="2">Uncharacterized protein</fullName>
    </submittedName>
</protein>
<proteinExistence type="predicted"/>
<sequence>MNPTDPSPLAAVHEFLEEPKLAPPPHLTPEHSSSSSSLPDASFDLAESNLLPADMQSPFEKVNQLVDSLPYKPHVEGSALANSLYAHIYISFCSVLRGESRYPLWLIVCIISSALPLGIDIGRPLKHSQNALNLLPRRKEKKGKRTKTKELSYIPSIVVADDHQLLPPTTTIITDDRHQKSPTLLKYYQYLTILSNPQEQSFLPNCSWAGHFSCHYNKKKLPLNKEHRDTFLIISNFSCGPNKSSLHRRSGWAYKVELSWMGCRQQNFDLYHEADN</sequence>
<organism evidence="2 3">
    <name type="scientific">Dendrobium thyrsiflorum</name>
    <name type="common">Pinecone-like raceme dendrobium</name>
    <name type="synonym">Orchid</name>
    <dbReference type="NCBI Taxonomy" id="117978"/>
    <lineage>
        <taxon>Eukaryota</taxon>
        <taxon>Viridiplantae</taxon>
        <taxon>Streptophyta</taxon>
        <taxon>Embryophyta</taxon>
        <taxon>Tracheophyta</taxon>
        <taxon>Spermatophyta</taxon>
        <taxon>Magnoliopsida</taxon>
        <taxon>Liliopsida</taxon>
        <taxon>Asparagales</taxon>
        <taxon>Orchidaceae</taxon>
        <taxon>Epidendroideae</taxon>
        <taxon>Malaxideae</taxon>
        <taxon>Dendrobiinae</taxon>
        <taxon>Dendrobium</taxon>
    </lineage>
</organism>
<feature type="region of interest" description="Disordered" evidence="1">
    <location>
        <begin position="20"/>
        <end position="40"/>
    </location>
</feature>